<evidence type="ECO:0000313" key="8">
    <source>
        <dbReference type="Proteomes" id="UP000656881"/>
    </source>
</evidence>
<dbReference type="SMART" id="SM00191">
    <property type="entry name" value="Int_alpha"/>
    <property type="match status" value="4"/>
</dbReference>
<keyword evidence="3" id="KW-0378">Hydrolase</keyword>
<dbReference type="Proteomes" id="UP000656881">
    <property type="component" value="Unassembled WGS sequence"/>
</dbReference>
<evidence type="ECO:0000256" key="2">
    <source>
        <dbReference type="ARBA" id="ARBA00022737"/>
    </source>
</evidence>
<evidence type="ECO:0000256" key="3">
    <source>
        <dbReference type="ARBA" id="ARBA00022801"/>
    </source>
</evidence>
<feature type="region of interest" description="Disordered" evidence="5">
    <location>
        <begin position="28"/>
        <end position="51"/>
    </location>
</feature>
<gene>
    <name evidence="7" type="ORF">GCM10012286_40680</name>
</gene>
<sequence>MRRSLKAALAAVAATALAAPLATAGTATAAPHAPSAPTPPRTPAADFNHDGYTDLVAASPGGTVAGKEAGYVSVVYGSASGPDKAHAQTISRETAGVPGEPAEYGNFGQFTSAADLDGDGYTDLVVVSYNGDKPLVLWGAKDGLSGTRHAELADIPGRATTGDFNGDGHQDLVSDRFPTSDDPNEDLAGMTVSYGPFTRAGKPASEDAIETGRTFGPGDLIAGDMTGDGVDDLVTSHGFEEMAYASRFWKGGKDGLAHTSKSLKSTLGGVIADFDGDGYGDLAARDNGTNNDDNESDKGTVRIEYGSASGPSGRITKITQDTAGVPGVGETGDQFGAVVSAGDVNGDGYADLAAGIPGEAIGSVKGAGSVVLLKGAPKASGGLTGKGAQAFTQSTAGVPGASETQDRFGSQVLLGDTNGDKRADLTVSAPQEDGTYKDSGAAWILRGAKTGLTTTAITSFGPAAVNAPERKEARFGNHLGDR</sequence>
<evidence type="ECO:0000256" key="6">
    <source>
        <dbReference type="SAM" id="SignalP"/>
    </source>
</evidence>
<dbReference type="InterPro" id="IPR028994">
    <property type="entry name" value="Integrin_alpha_N"/>
</dbReference>
<evidence type="ECO:0000256" key="5">
    <source>
        <dbReference type="SAM" id="MobiDB-lite"/>
    </source>
</evidence>
<dbReference type="Pfam" id="PF01839">
    <property type="entry name" value="FG-GAP"/>
    <property type="match status" value="3"/>
</dbReference>
<feature type="signal peptide" evidence="6">
    <location>
        <begin position="1"/>
        <end position="29"/>
    </location>
</feature>
<dbReference type="PANTHER" id="PTHR23221:SF7">
    <property type="entry name" value="PHOSPHATIDYLINOSITOL-GLYCAN-SPECIFIC PHOSPHOLIPASE D"/>
    <property type="match status" value="1"/>
</dbReference>
<evidence type="ECO:0000313" key="7">
    <source>
        <dbReference type="EMBL" id="GGO47422.1"/>
    </source>
</evidence>
<keyword evidence="1 6" id="KW-0732">Signal</keyword>
<organism evidence="7 8">
    <name type="scientific">Streptomyces lasiicapitis</name>
    <dbReference type="NCBI Taxonomy" id="1923961"/>
    <lineage>
        <taxon>Bacteria</taxon>
        <taxon>Bacillati</taxon>
        <taxon>Actinomycetota</taxon>
        <taxon>Actinomycetes</taxon>
        <taxon>Kitasatosporales</taxon>
        <taxon>Streptomycetaceae</taxon>
        <taxon>Streptomyces</taxon>
    </lineage>
</organism>
<dbReference type="PANTHER" id="PTHR23221">
    <property type="entry name" value="GLYCOSYLPHOSPHATIDYLINOSITOL PHOSPHOLIPASE D"/>
    <property type="match status" value="1"/>
</dbReference>
<keyword evidence="8" id="KW-1185">Reference proteome</keyword>
<dbReference type="InterPro" id="IPR013517">
    <property type="entry name" value="FG-GAP"/>
</dbReference>
<name>A0ABQ2M6D2_9ACTN</name>
<dbReference type="InterPro" id="IPR013519">
    <property type="entry name" value="Int_alpha_beta-p"/>
</dbReference>
<dbReference type="Gene3D" id="2.130.10.130">
    <property type="entry name" value="Integrin alpha, N-terminal"/>
    <property type="match status" value="3"/>
</dbReference>
<comment type="caution">
    <text evidence="7">The sequence shown here is derived from an EMBL/GenBank/DDBJ whole genome shotgun (WGS) entry which is preliminary data.</text>
</comment>
<dbReference type="Pfam" id="PF13517">
    <property type="entry name" value="FG-GAP_3"/>
    <property type="match status" value="1"/>
</dbReference>
<proteinExistence type="predicted"/>
<dbReference type="SUPFAM" id="SSF69318">
    <property type="entry name" value="Integrin alpha N-terminal domain"/>
    <property type="match status" value="2"/>
</dbReference>
<evidence type="ECO:0000256" key="4">
    <source>
        <dbReference type="ARBA" id="ARBA00023180"/>
    </source>
</evidence>
<protein>
    <recommendedName>
        <fullName evidence="9">VCBS repeat-containing protein</fullName>
    </recommendedName>
</protein>
<reference evidence="8" key="1">
    <citation type="journal article" date="2019" name="Int. J. Syst. Evol. Microbiol.">
        <title>The Global Catalogue of Microorganisms (GCM) 10K type strain sequencing project: providing services to taxonomists for standard genome sequencing and annotation.</title>
        <authorList>
            <consortium name="The Broad Institute Genomics Platform"/>
            <consortium name="The Broad Institute Genome Sequencing Center for Infectious Disease"/>
            <person name="Wu L."/>
            <person name="Ma J."/>
        </authorList>
    </citation>
    <scope>NUCLEOTIDE SEQUENCE [LARGE SCALE GENOMIC DNA]</scope>
    <source>
        <strain evidence="8">CGMCC 4.7349</strain>
    </source>
</reference>
<keyword evidence="4" id="KW-0325">Glycoprotein</keyword>
<dbReference type="RefSeq" id="WP_189175032.1">
    <property type="nucleotide sequence ID" value="NZ_BMNG01000008.1"/>
</dbReference>
<evidence type="ECO:0000256" key="1">
    <source>
        <dbReference type="ARBA" id="ARBA00022729"/>
    </source>
</evidence>
<evidence type="ECO:0008006" key="9">
    <source>
        <dbReference type="Google" id="ProtNLM"/>
    </source>
</evidence>
<dbReference type="EMBL" id="BMNG01000008">
    <property type="protein sequence ID" value="GGO47422.1"/>
    <property type="molecule type" value="Genomic_DNA"/>
</dbReference>
<accession>A0ABQ2M6D2</accession>
<dbReference type="PROSITE" id="PS51470">
    <property type="entry name" value="FG_GAP"/>
    <property type="match status" value="1"/>
</dbReference>
<feature type="chain" id="PRO_5047518029" description="VCBS repeat-containing protein" evidence="6">
    <location>
        <begin position="30"/>
        <end position="482"/>
    </location>
</feature>
<keyword evidence="2" id="KW-0677">Repeat</keyword>